<dbReference type="Gene3D" id="3.40.50.150">
    <property type="entry name" value="Vaccinia Virus protein VP39"/>
    <property type="match status" value="1"/>
</dbReference>
<accession>A0ABU0CV36</accession>
<dbReference type="CDD" id="cd02440">
    <property type="entry name" value="AdoMet_MTases"/>
    <property type="match status" value="1"/>
</dbReference>
<proteinExistence type="predicted"/>
<keyword evidence="3" id="KW-0489">Methyltransferase</keyword>
<dbReference type="InterPro" id="IPR029063">
    <property type="entry name" value="SAM-dependent_MTases_sf"/>
</dbReference>
<dbReference type="GO" id="GO:0032259">
    <property type="term" value="P:methylation"/>
    <property type="evidence" value="ECO:0007669"/>
    <property type="project" value="UniProtKB-KW"/>
</dbReference>
<organism evidence="3 4">
    <name type="scientific">Caldalkalibacillus uzonensis</name>
    <dbReference type="NCBI Taxonomy" id="353224"/>
    <lineage>
        <taxon>Bacteria</taxon>
        <taxon>Bacillati</taxon>
        <taxon>Bacillota</taxon>
        <taxon>Bacilli</taxon>
        <taxon>Bacillales</taxon>
        <taxon>Bacillaceae</taxon>
        <taxon>Caldalkalibacillus</taxon>
    </lineage>
</organism>
<dbReference type="RefSeq" id="WP_307340233.1">
    <property type="nucleotide sequence ID" value="NZ_JAUSUQ010000009.1"/>
</dbReference>
<dbReference type="Proteomes" id="UP001232445">
    <property type="component" value="Unassembled WGS sequence"/>
</dbReference>
<dbReference type="InterPro" id="IPR052933">
    <property type="entry name" value="DNA_Protect_Modify"/>
</dbReference>
<dbReference type="Pfam" id="PF21106">
    <property type="entry name" value="YtxK_like"/>
    <property type="match status" value="1"/>
</dbReference>
<dbReference type="SUPFAM" id="SSF53335">
    <property type="entry name" value="S-adenosyl-L-methionine-dependent methyltransferases"/>
    <property type="match status" value="1"/>
</dbReference>
<dbReference type="InterPro" id="IPR003356">
    <property type="entry name" value="DNA_methylase_A-5"/>
</dbReference>
<dbReference type="PANTHER" id="PTHR41313:SF1">
    <property type="entry name" value="DNA METHYLASE ADENINE-SPECIFIC DOMAIN-CONTAINING PROTEIN"/>
    <property type="match status" value="1"/>
</dbReference>
<sequence>MNSKANTEVLFELMDQGAQLIKQAQGKPYVEALIDLGKSLFQGEPVIDADEETVQKLGHIISRFGTLTSGREEIRRAFQLATLKGMKEGSLPPGAGLTPDAVALLIAHLAQLFCSREAQQPETVVDLACGSGNLLTCVLNHLQGKTEGIGVEADPVLVRLAYVNANLQKHSIEFFRQDALKPVYFSRVNLVVCDMPVGIYPDYDNAKRYELYRDDQENFIHHLFIEQAIHLADEAAYLFFLIPNRLFTEPGAARLRELITRETHIQALLQLPDSLFQTGSIHKSIFILQKKGEAVKPPRQTLLAQLPSFTNKHQLGRVWAQIEEWIEVNKSCPR</sequence>
<dbReference type="Pfam" id="PF02384">
    <property type="entry name" value="N6_Mtase"/>
    <property type="match status" value="1"/>
</dbReference>
<dbReference type="Gene3D" id="1.10.150.470">
    <property type="match status" value="1"/>
</dbReference>
<feature type="domain" description="DNA methylase adenine-specific" evidence="1">
    <location>
        <begin position="97"/>
        <end position="294"/>
    </location>
</feature>
<keyword evidence="3" id="KW-0808">Transferase</keyword>
<dbReference type="GO" id="GO:0009007">
    <property type="term" value="F:site-specific DNA-methyltransferase (adenine-specific) activity"/>
    <property type="evidence" value="ECO:0007669"/>
    <property type="project" value="UniProtKB-EC"/>
</dbReference>
<evidence type="ECO:0000313" key="4">
    <source>
        <dbReference type="Proteomes" id="UP001232445"/>
    </source>
</evidence>
<name>A0ABU0CV36_9BACI</name>
<protein>
    <submittedName>
        <fullName evidence="3">Site-specific DNA-methyltransferase (Adenine-specific)</fullName>
        <ecNumber evidence="3">2.1.1.72</ecNumber>
    </submittedName>
</protein>
<dbReference type="InterPro" id="IPR048375">
    <property type="entry name" value="YtxK-like_N"/>
</dbReference>
<dbReference type="EC" id="2.1.1.72" evidence="3"/>
<comment type="caution">
    <text evidence="3">The sequence shown here is derived from an EMBL/GenBank/DDBJ whole genome shotgun (WGS) entry which is preliminary data.</text>
</comment>
<dbReference type="EMBL" id="JAUSUQ010000009">
    <property type="protein sequence ID" value="MDQ0339766.1"/>
    <property type="molecule type" value="Genomic_DNA"/>
</dbReference>
<dbReference type="PRINTS" id="PR00507">
    <property type="entry name" value="N12N6MTFRASE"/>
</dbReference>
<evidence type="ECO:0000313" key="3">
    <source>
        <dbReference type="EMBL" id="MDQ0339766.1"/>
    </source>
</evidence>
<reference evidence="3 4" key="1">
    <citation type="submission" date="2023-07" db="EMBL/GenBank/DDBJ databases">
        <title>Genomic Encyclopedia of Type Strains, Phase IV (KMG-IV): sequencing the most valuable type-strain genomes for metagenomic binning, comparative biology and taxonomic classification.</title>
        <authorList>
            <person name="Goeker M."/>
        </authorList>
    </citation>
    <scope>NUCLEOTIDE SEQUENCE [LARGE SCALE GENOMIC DNA]</scope>
    <source>
        <strain evidence="3 4">DSM 17740</strain>
    </source>
</reference>
<keyword evidence="4" id="KW-1185">Reference proteome</keyword>
<evidence type="ECO:0000259" key="1">
    <source>
        <dbReference type="Pfam" id="PF02384"/>
    </source>
</evidence>
<evidence type="ECO:0000259" key="2">
    <source>
        <dbReference type="Pfam" id="PF21106"/>
    </source>
</evidence>
<gene>
    <name evidence="3" type="ORF">J2S00_002559</name>
</gene>
<dbReference type="PANTHER" id="PTHR41313">
    <property type="entry name" value="ADENINE-SPECIFIC METHYLTRANSFERASE"/>
    <property type="match status" value="1"/>
</dbReference>
<feature type="domain" description="YtxK-like N-terminal helical" evidence="2">
    <location>
        <begin position="8"/>
        <end position="86"/>
    </location>
</feature>